<sequence length="161" mass="18358">FKELIARIDSSLDDAELPIIPDKLKLLFKGSNDGFGKNVFFKKLKNIEKTILILKIQGTSEIIGGFNPLKWIKLGNFNSKDAYFSATDESFLFSLNNGNFAFSNVACPEHAIYHEKGLGPSFGLDLYMVSGRKGHTWRCYKSDYEYAIRDTDECFQIEDYE</sequence>
<gene>
    <name evidence="2" type="ORF">RFULGI_LOCUS17747</name>
</gene>
<name>A0A9N9K0J0_9GLOM</name>
<comment type="caution">
    <text evidence="2">The sequence shown here is derived from an EMBL/GenBank/DDBJ whole genome shotgun (WGS) entry which is preliminary data.</text>
</comment>
<feature type="non-terminal residue" evidence="2">
    <location>
        <position position="1"/>
    </location>
</feature>
<evidence type="ECO:0000313" key="2">
    <source>
        <dbReference type="EMBL" id="CAG8801195.1"/>
    </source>
</evidence>
<dbReference type="EMBL" id="CAJVPZ010072062">
    <property type="protein sequence ID" value="CAG8801195.1"/>
    <property type="molecule type" value="Genomic_DNA"/>
</dbReference>
<proteinExistence type="predicted"/>
<feature type="non-terminal residue" evidence="2">
    <location>
        <position position="161"/>
    </location>
</feature>
<dbReference type="InterPro" id="IPR006571">
    <property type="entry name" value="TLDc_dom"/>
</dbReference>
<keyword evidence="3" id="KW-1185">Reference proteome</keyword>
<dbReference type="Proteomes" id="UP000789396">
    <property type="component" value="Unassembled WGS sequence"/>
</dbReference>
<accession>A0A9N9K0J0</accession>
<reference evidence="2" key="1">
    <citation type="submission" date="2021-06" db="EMBL/GenBank/DDBJ databases">
        <authorList>
            <person name="Kallberg Y."/>
            <person name="Tangrot J."/>
            <person name="Rosling A."/>
        </authorList>
    </citation>
    <scope>NUCLEOTIDE SEQUENCE</scope>
    <source>
        <strain evidence="2">IN212</strain>
    </source>
</reference>
<feature type="domain" description="TLDc" evidence="1">
    <location>
        <begin position="1"/>
        <end position="161"/>
    </location>
</feature>
<dbReference type="OrthoDB" id="2427621at2759"/>
<dbReference type="AlphaFoldDB" id="A0A9N9K0J0"/>
<dbReference type="Pfam" id="PF07534">
    <property type="entry name" value="TLD"/>
    <property type="match status" value="1"/>
</dbReference>
<evidence type="ECO:0000259" key="1">
    <source>
        <dbReference type="PROSITE" id="PS51886"/>
    </source>
</evidence>
<dbReference type="PROSITE" id="PS51886">
    <property type="entry name" value="TLDC"/>
    <property type="match status" value="1"/>
</dbReference>
<evidence type="ECO:0000313" key="3">
    <source>
        <dbReference type="Proteomes" id="UP000789396"/>
    </source>
</evidence>
<organism evidence="2 3">
    <name type="scientific">Racocetra fulgida</name>
    <dbReference type="NCBI Taxonomy" id="60492"/>
    <lineage>
        <taxon>Eukaryota</taxon>
        <taxon>Fungi</taxon>
        <taxon>Fungi incertae sedis</taxon>
        <taxon>Mucoromycota</taxon>
        <taxon>Glomeromycotina</taxon>
        <taxon>Glomeromycetes</taxon>
        <taxon>Diversisporales</taxon>
        <taxon>Gigasporaceae</taxon>
        <taxon>Racocetra</taxon>
    </lineage>
</organism>
<protein>
    <submittedName>
        <fullName evidence="2">9673_t:CDS:1</fullName>
    </submittedName>
</protein>